<accession>A0A4R0HD17</accession>
<evidence type="ECO:0000259" key="2">
    <source>
        <dbReference type="Pfam" id="PF00582"/>
    </source>
</evidence>
<dbReference type="OrthoDB" id="5179911at2"/>
<evidence type="ECO:0000313" key="3">
    <source>
        <dbReference type="EMBL" id="TCC08461.1"/>
    </source>
</evidence>
<dbReference type="PANTHER" id="PTHR46268:SF6">
    <property type="entry name" value="UNIVERSAL STRESS PROTEIN UP12"/>
    <property type="match status" value="1"/>
</dbReference>
<gene>
    <name evidence="3" type="ORF">E0H45_21540</name>
</gene>
<evidence type="ECO:0000313" key="4">
    <source>
        <dbReference type="Proteomes" id="UP000292346"/>
    </source>
</evidence>
<dbReference type="InterPro" id="IPR006015">
    <property type="entry name" value="Universal_stress_UspA"/>
</dbReference>
<dbReference type="PRINTS" id="PR01438">
    <property type="entry name" value="UNVRSLSTRESS"/>
</dbReference>
<dbReference type="Pfam" id="PF00582">
    <property type="entry name" value="Usp"/>
    <property type="match status" value="2"/>
</dbReference>
<dbReference type="Gene3D" id="3.40.50.620">
    <property type="entry name" value="HUPs"/>
    <property type="match status" value="2"/>
</dbReference>
<keyword evidence="4" id="KW-1185">Reference proteome</keyword>
<comment type="similarity">
    <text evidence="1">Belongs to the universal stress protein A family.</text>
</comment>
<dbReference type="InterPro" id="IPR014729">
    <property type="entry name" value="Rossmann-like_a/b/a_fold"/>
</dbReference>
<dbReference type="InterPro" id="IPR006016">
    <property type="entry name" value="UspA"/>
</dbReference>
<sequence>MTPATGPLGVETGSLASAAYHVTSVTIESRRTRRREGDPMDESGVVHAVGGRPIVVGCDGSSESDAAARWAAGTAQLLGRGIRMVHVMPWPILRSAGGTGVLVGGDVLWQAAQRLVDTSCLHVRTEYPGVAIEAEVSLGDLVPTLLREAEGGSLLVLGSPGCGEIRELADGTATASIATHASCPVVVVPAGWSPRRGDVVVGVDGSEQSRKAIDSAFQFAEQTGASVRAVLAWHDPQSVQPGDMQFPVYDVDALAEDSAAVLGEAVAGRGVDHPDVKVTEKLVHGMPSKVLVDESRDAGLLVVGSRGRGRIRSLLLGSVSRAVLHDAACPIAVVR</sequence>
<proteinExistence type="inferred from homology"/>
<feature type="domain" description="UspA" evidence="2">
    <location>
        <begin position="199"/>
        <end position="335"/>
    </location>
</feature>
<reference evidence="3 4" key="1">
    <citation type="submission" date="2019-02" db="EMBL/GenBank/DDBJ databases">
        <title>Kribbella capetownensis sp. nov. and Kribbella speibonae sp. nov., isolated from soil.</title>
        <authorList>
            <person name="Curtis S.M."/>
            <person name="Norton I."/>
            <person name="Everest G.J."/>
            <person name="Meyers P.R."/>
        </authorList>
    </citation>
    <scope>NUCLEOTIDE SEQUENCE [LARGE SCALE GENOMIC DNA]</scope>
    <source>
        <strain evidence="3 4">KCTC 29219</strain>
    </source>
</reference>
<name>A0A4R0HD17_9ACTN</name>
<dbReference type="AlphaFoldDB" id="A0A4R0HD17"/>
<comment type="caution">
    <text evidence="3">The sequence shown here is derived from an EMBL/GenBank/DDBJ whole genome shotgun (WGS) entry which is preliminary data.</text>
</comment>
<organism evidence="3 4">
    <name type="scientific">Kribbella soli</name>
    <dbReference type="NCBI Taxonomy" id="1124743"/>
    <lineage>
        <taxon>Bacteria</taxon>
        <taxon>Bacillati</taxon>
        <taxon>Actinomycetota</taxon>
        <taxon>Actinomycetes</taxon>
        <taxon>Propionibacteriales</taxon>
        <taxon>Kribbellaceae</taxon>
        <taxon>Kribbella</taxon>
    </lineage>
</organism>
<feature type="domain" description="UspA" evidence="2">
    <location>
        <begin position="52"/>
        <end position="189"/>
    </location>
</feature>
<dbReference type="EMBL" id="SJJZ01000002">
    <property type="protein sequence ID" value="TCC08461.1"/>
    <property type="molecule type" value="Genomic_DNA"/>
</dbReference>
<dbReference type="Proteomes" id="UP000292346">
    <property type="component" value="Unassembled WGS sequence"/>
</dbReference>
<protein>
    <submittedName>
        <fullName evidence="3">Universal stress protein</fullName>
    </submittedName>
</protein>
<dbReference type="PANTHER" id="PTHR46268">
    <property type="entry name" value="STRESS RESPONSE PROTEIN NHAX"/>
    <property type="match status" value="1"/>
</dbReference>
<evidence type="ECO:0000256" key="1">
    <source>
        <dbReference type="ARBA" id="ARBA00008791"/>
    </source>
</evidence>
<dbReference type="SUPFAM" id="SSF52402">
    <property type="entry name" value="Adenine nucleotide alpha hydrolases-like"/>
    <property type="match status" value="2"/>
</dbReference>